<evidence type="ECO:0000313" key="4">
    <source>
        <dbReference type="Proteomes" id="UP000249526"/>
    </source>
</evidence>
<comment type="similarity">
    <text evidence="1">Belongs to the terpene synthase family.</text>
</comment>
<evidence type="ECO:0000313" key="3">
    <source>
        <dbReference type="EMBL" id="RAH53458.1"/>
    </source>
</evidence>
<dbReference type="SUPFAM" id="SSF48239">
    <property type="entry name" value="Terpenoid cyclases/Protein prenyltransferases"/>
    <property type="match status" value="1"/>
</dbReference>
<dbReference type="Proteomes" id="UP000249526">
    <property type="component" value="Unassembled WGS sequence"/>
</dbReference>
<reference evidence="3 4" key="1">
    <citation type="submission" date="2018-02" db="EMBL/GenBank/DDBJ databases">
        <title>The genomes of Aspergillus section Nigri reveals drivers in fungal speciation.</title>
        <authorList>
            <consortium name="DOE Joint Genome Institute"/>
            <person name="Vesth T.C."/>
            <person name="Nybo J."/>
            <person name="Theobald S."/>
            <person name="Brandl J."/>
            <person name="Frisvad J.C."/>
            <person name="Nielsen K.F."/>
            <person name="Lyhne E.K."/>
            <person name="Kogle M.E."/>
            <person name="Kuo A."/>
            <person name="Riley R."/>
            <person name="Clum A."/>
            <person name="Nolan M."/>
            <person name="Lipzen A."/>
            <person name="Salamov A."/>
            <person name="Henrissat B."/>
            <person name="Wiebenga A."/>
            <person name="De vries R.P."/>
            <person name="Grigoriev I.V."/>
            <person name="Mortensen U.H."/>
            <person name="Andersen M.R."/>
            <person name="Baker S.E."/>
        </authorList>
    </citation>
    <scope>NUCLEOTIDE SEQUENCE [LARGE SCALE GENOMIC DNA]</scope>
    <source>
        <strain evidence="3 4">CBS 112811</strain>
    </source>
</reference>
<dbReference type="GeneID" id="37164368"/>
<dbReference type="Gene3D" id="1.50.10.160">
    <property type="match status" value="1"/>
</dbReference>
<dbReference type="AlphaFoldDB" id="A0A8G1QTA2"/>
<evidence type="ECO:0000256" key="1">
    <source>
        <dbReference type="ARBA" id="ARBA00006333"/>
    </source>
</evidence>
<dbReference type="InterPro" id="IPR008930">
    <property type="entry name" value="Terpenoid_cyclase/PrenylTrfase"/>
</dbReference>
<evidence type="ECO:0000256" key="2">
    <source>
        <dbReference type="SAM" id="MobiDB-lite"/>
    </source>
</evidence>
<dbReference type="PANTHER" id="PTHR31739:SF25">
    <property type="entry name" value="(E,E)-GERANYLLINALOOL SYNTHASE"/>
    <property type="match status" value="1"/>
</dbReference>
<dbReference type="GO" id="GO:0016102">
    <property type="term" value="P:diterpenoid biosynthetic process"/>
    <property type="evidence" value="ECO:0007669"/>
    <property type="project" value="TreeGrafter"/>
</dbReference>
<accession>A0A8G1QTA2</accession>
<dbReference type="GO" id="GO:0010333">
    <property type="term" value="F:terpene synthase activity"/>
    <property type="evidence" value="ECO:0007669"/>
    <property type="project" value="InterPro"/>
</dbReference>
<dbReference type="InterPro" id="IPR050148">
    <property type="entry name" value="Terpene_synthase-like"/>
</dbReference>
<name>A0A8G1QTA2_9EURO</name>
<dbReference type="GO" id="GO:0000287">
    <property type="term" value="F:magnesium ion binding"/>
    <property type="evidence" value="ECO:0007669"/>
    <property type="project" value="TreeGrafter"/>
</dbReference>
<proteinExistence type="inferred from homology"/>
<dbReference type="PANTHER" id="PTHR31739">
    <property type="entry name" value="ENT-COPALYL DIPHOSPHATE SYNTHASE, CHLOROPLASTIC"/>
    <property type="match status" value="1"/>
</dbReference>
<dbReference type="Gene3D" id="1.50.10.20">
    <property type="match status" value="1"/>
</dbReference>
<dbReference type="EMBL" id="KZ825076">
    <property type="protein sequence ID" value="RAH53458.1"/>
    <property type="molecule type" value="Genomic_DNA"/>
</dbReference>
<gene>
    <name evidence="3" type="ORF">BO85DRAFT_452998</name>
</gene>
<keyword evidence="4" id="KW-1185">Reference proteome</keyword>
<feature type="region of interest" description="Disordered" evidence="2">
    <location>
        <begin position="606"/>
        <end position="643"/>
    </location>
</feature>
<sequence>MAALLSLLRHRTSLATSNEHKEEARDLDERIFRAMAFLRPKLQLADVASVDRVGLELLIPAHQRLLQEEGVFLDFPGAIELNRLREAKLARFSPEVLYGSTPTTITHSLEAFIGVVDFDRIRHRLDFGSMLASPSSTAAYLMSSSQWDNTAEAYLRAAVEHGAGQGSGAVPSAFPTTTFEVVWVASTLLQYQVVLGDTGQQCLQTIGQYLNHIYERQNGVFGWAPTLIADADDTARGVLTLNLIGYAARPEQLIAQFRNHDHFRTYPQERDPSISTNCNVLAAMLHTTEPYQYIKDIELTLRFLYRQHNAGHFQDKWNISPMYPRMLLATVLSRVTQLWAKGPLASLALDCVQTAFVVLSNLLQKTLMEQDQATGSWNKSTEVTAYSVLTLAAASNTPAGAVVGEKLRTSIIYGRAFLEANFQLWGHDRPLWIEKVLYSSPLLSSGFCIAALLTPTFTMQVASNEDGVTTRVPSNSLLHFRKFYSRLPLLSAEPQWRLTSSLYEAELWYHRLADQRHEIFPRDNMAPDKYLQYIPQTWTLCNARNGDALEPDLMWNMMIISMLNYQVDEFLESVVGAYTAEEVNVVRNIIHRLCDDEQHHRESPLPNLLLQGEDPSSDEENSDIHLRRSEPTPPESPKDGNANHTLAHASHILYKFTRYILSHPAVAHSPVNTRRLLARELETFLQAHLTDLVTSQQLHQSLPYLHLHEQLAKPPSSYFTWVRTTSADHTSCPYSFHFFAALVAYYHRPPDTSAPQSAFYGPRQRYLAESLCRHLATMCRQYNDYGSISRDIVERNLNSVNFPEFWEQVGDGKIADTHNDGGDHGKPTDKSLDAVKADLIWLAEYERACCMGALDRLVNETGLPTRTARILQTFVDVTDLFGQIYVARDIASRVR</sequence>
<dbReference type="RefSeq" id="XP_025511380.1">
    <property type="nucleotide sequence ID" value="XM_025660966.1"/>
</dbReference>
<organism evidence="3 4">
    <name type="scientific">Aspergillus piperis CBS 112811</name>
    <dbReference type="NCBI Taxonomy" id="1448313"/>
    <lineage>
        <taxon>Eukaryota</taxon>
        <taxon>Fungi</taxon>
        <taxon>Dikarya</taxon>
        <taxon>Ascomycota</taxon>
        <taxon>Pezizomycotina</taxon>
        <taxon>Eurotiomycetes</taxon>
        <taxon>Eurotiomycetidae</taxon>
        <taxon>Eurotiales</taxon>
        <taxon>Aspergillaceae</taxon>
        <taxon>Aspergillus</taxon>
        <taxon>Aspergillus subgen. Circumdati</taxon>
    </lineage>
</organism>
<protein>
    <submittedName>
        <fullName evidence="3">Terpene synthase family protein</fullName>
    </submittedName>
</protein>